<dbReference type="Pfam" id="PF03637">
    <property type="entry name" value="Mob1_phocein"/>
    <property type="match status" value="1"/>
</dbReference>
<dbReference type="Proteomes" id="UP000694400">
    <property type="component" value="Chromosome 8"/>
</dbReference>
<feature type="binding site" evidence="1">
    <location>
        <position position="165"/>
    </location>
    <ligand>
        <name>Zn(2+)</name>
        <dbReference type="ChEBI" id="CHEBI:29105"/>
    </ligand>
</feature>
<evidence type="ECO:0000256" key="1">
    <source>
        <dbReference type="PIRSR" id="PIRSR605301-1"/>
    </source>
</evidence>
<keyword evidence="1" id="KW-0479">Metal-binding</keyword>
<feature type="binding site" evidence="1">
    <location>
        <position position="170"/>
    </location>
    <ligand>
        <name>Zn(2+)</name>
        <dbReference type="ChEBI" id="CHEBI:29105"/>
    </ligand>
</feature>
<accession>A0A8B9TU68</accession>
<proteinExistence type="predicted"/>
<dbReference type="FunFam" id="1.20.140.30:FF:000001">
    <property type="entry name" value="MOB kinase activator 1A"/>
    <property type="match status" value="1"/>
</dbReference>
<dbReference type="Gene3D" id="1.20.140.30">
    <property type="entry name" value="MOB kinase activator"/>
    <property type="match status" value="1"/>
</dbReference>
<reference evidence="3" key="1">
    <citation type="submission" date="2019-08" db="EMBL/GenBank/DDBJ databases">
        <title>Three high-quality genomes provides insights into domestication of ducks.</title>
        <authorList>
            <person name="Hou Z.C."/>
            <person name="Zhu F."/>
            <person name="Yin Z.T."/>
            <person name="Zhang F."/>
        </authorList>
    </citation>
    <scope>NUCLEOTIDE SEQUENCE [LARGE SCALE GENOMIC DNA]</scope>
</reference>
<reference evidence="3" key="3">
    <citation type="submission" date="2025-09" db="UniProtKB">
        <authorList>
            <consortium name="Ensembl"/>
        </authorList>
    </citation>
    <scope>IDENTIFICATION</scope>
</reference>
<evidence type="ECO:0000313" key="4">
    <source>
        <dbReference type="Proteomes" id="UP000694400"/>
    </source>
</evidence>
<gene>
    <name evidence="3" type="primary">MOB3C</name>
</gene>
<protein>
    <submittedName>
        <fullName evidence="3">MOB kinase activator 3C</fullName>
    </submittedName>
</protein>
<name>A0A8B9TU68_ANAPL</name>
<evidence type="ECO:0000313" key="3">
    <source>
        <dbReference type="Ensembl" id="ENSAPLP00020025476.1"/>
    </source>
</evidence>
<reference evidence="3" key="2">
    <citation type="submission" date="2025-08" db="UniProtKB">
        <authorList>
            <consortium name="Ensembl"/>
        </authorList>
    </citation>
    <scope>IDENTIFICATION</scope>
</reference>
<dbReference type="InterPro" id="IPR036703">
    <property type="entry name" value="MOB_kinase_act_sf"/>
</dbReference>
<dbReference type="Ensembl" id="ENSAPLT00020027469.1">
    <property type="protein sequence ID" value="ENSAPLP00020025476.1"/>
    <property type="gene ID" value="ENSAPLG00020017492.1"/>
</dbReference>
<dbReference type="AlphaFoldDB" id="A0A8B9TU68"/>
<evidence type="ECO:0000256" key="2">
    <source>
        <dbReference type="SAM" id="MobiDB-lite"/>
    </source>
</evidence>
<dbReference type="PANTHER" id="PTHR22599">
    <property type="entry name" value="MPS ONE BINDER KINASE ACTIVATOR-LIKE MOB"/>
    <property type="match status" value="1"/>
</dbReference>
<feature type="region of interest" description="Disordered" evidence="2">
    <location>
        <begin position="309"/>
        <end position="372"/>
    </location>
</feature>
<sequence>MMALCLKQVFNKDKTFRPRKKFEPGTQRFELYKKAQASLKSGLDLRTVVQLPPGESINDWIAVHVVDFFNRINLIYGTMSEYCTERSCPIMSGGLKYEYRWQDDSKYKKPTKLSAPQYMCMLMDWIEMLINNEDIFPTRIGVPFPKQFQQVCTKILTRLFRVFVHVYIHHFDSIINMGAEAHVNTCYKHFYYFIREFSLVDHRELEPLVRMPQVGLGSAPCSHPLWALSATLPQQHTHSFCLCTTTTGCPSVILAALTKFAHQVLPGTCVHAGFLGSDLSPGLLSRLECSYYGLRSLLQLQVRITRGWRKASPSRAHSSRQQLSKPNKRGLAGAPGSAAASPGKQLARQRPWKKQGWGHQRKSKAGLAHKPENVHVFVTQTKVSQAKSHVWSDLERMCRDGEKN</sequence>
<dbReference type="SMART" id="SM01388">
    <property type="entry name" value="Mob1_phocein"/>
    <property type="match status" value="1"/>
</dbReference>
<feature type="binding site" evidence="1">
    <location>
        <position position="88"/>
    </location>
    <ligand>
        <name>Zn(2+)</name>
        <dbReference type="ChEBI" id="CHEBI:29105"/>
    </ligand>
</feature>
<organism evidence="3 4">
    <name type="scientific">Anas platyrhynchos</name>
    <name type="common">Mallard</name>
    <name type="synonym">Anas boschas</name>
    <dbReference type="NCBI Taxonomy" id="8839"/>
    <lineage>
        <taxon>Eukaryota</taxon>
        <taxon>Metazoa</taxon>
        <taxon>Chordata</taxon>
        <taxon>Craniata</taxon>
        <taxon>Vertebrata</taxon>
        <taxon>Euteleostomi</taxon>
        <taxon>Archelosauria</taxon>
        <taxon>Archosauria</taxon>
        <taxon>Dinosauria</taxon>
        <taxon>Saurischia</taxon>
        <taxon>Theropoda</taxon>
        <taxon>Coelurosauria</taxon>
        <taxon>Aves</taxon>
        <taxon>Neognathae</taxon>
        <taxon>Galloanserae</taxon>
        <taxon>Anseriformes</taxon>
        <taxon>Anatidae</taxon>
        <taxon>Anatinae</taxon>
        <taxon>Anas</taxon>
    </lineage>
</organism>
<feature type="compositionally biased region" description="Low complexity" evidence="2">
    <location>
        <begin position="332"/>
        <end position="343"/>
    </location>
</feature>
<keyword evidence="1" id="KW-0862">Zinc</keyword>
<feature type="compositionally biased region" description="Polar residues" evidence="2">
    <location>
        <begin position="315"/>
        <end position="325"/>
    </location>
</feature>
<feature type="binding site" evidence="1">
    <location>
        <position position="83"/>
    </location>
    <ligand>
        <name>Zn(2+)</name>
        <dbReference type="ChEBI" id="CHEBI:29105"/>
    </ligand>
</feature>
<dbReference type="SUPFAM" id="SSF101152">
    <property type="entry name" value="Mob1/phocein"/>
    <property type="match status" value="1"/>
</dbReference>
<dbReference type="InterPro" id="IPR005301">
    <property type="entry name" value="MOB_kinase_act_fam"/>
</dbReference>